<dbReference type="InterPro" id="IPR017853">
    <property type="entry name" value="GH"/>
</dbReference>
<evidence type="ECO:0000256" key="2">
    <source>
        <dbReference type="ARBA" id="ARBA00023295"/>
    </source>
</evidence>
<dbReference type="OrthoDB" id="1387316at2"/>
<evidence type="ECO:0000313" key="4">
    <source>
        <dbReference type="EMBL" id="TCL66865.1"/>
    </source>
</evidence>
<evidence type="ECO:0000256" key="1">
    <source>
        <dbReference type="ARBA" id="ARBA00022801"/>
    </source>
</evidence>
<dbReference type="Proteomes" id="UP000295455">
    <property type="component" value="Unassembled WGS sequence"/>
</dbReference>
<keyword evidence="5" id="KW-1185">Reference proteome</keyword>
<sequence length="764" mass="87726">MLVRLKYKVLLIIITVLFVGFGNAQTQEKLAQAKIKTLNTLISKVEKQGKDVLKEKMTVRTAEVFLEFANWDEKNVSMNTELFKLVSNYKDKATETATELPNFERTDVIKMLDEAIEYITLLKDGKVNRKEIPNVDWKKVNVEKAQITFNNRPVFLADYTWKPETKKLEEFYGSLDGFYISPAQIINASGEVNENILSNLNSKPSVTPGFVFINNKGVPKWATTKYGDGFTKFQGPPFFDYDIDNPGAKEMMSFLIKETVPKMAGNKYTDLGYMLCNEPRWINYKNGNKKVWYNSEVSSYTIEKFKAWLKEKHSSIANLNKIWKTNYTSFNEVTIENPIDVALQGTPQWYDWSTFNDARVLEWFTWMKSEIRKYDPSAKSQLKIMPSFFTDNDPCTGIDLEALAELSEINGNDIAAHYNYTRNGKMGWEDDYIFGWRELFLGYDFLKSVQPNQINFNSESHLLSTSHTRDLYMNPKYARAVYWAATILGMNASQTWYWPRKADGSLKENFSDNAYGGSNNQQPRVTNELHATIMDLNSYSEEIAAMQNQRKPIRIFYSKTSAYNKGEYMDDLFELYESLNFEGIPLGFATKNIIAKQDPSNWDVVLVQKTEQVTQDELEQLQSYLDKGGIVIVDKVSLKFNEYGIALPDLTQSKGTLIIVDLLEDMKLKALQIVEQKNNVPEITIIEENETDINGCTWKCVKNEKGNNVLSIINLGKTNATLNIQFRNSKNETTCFDLLNGISISSQPTLKPYEVLFVEVKNEK</sequence>
<dbReference type="SUPFAM" id="SSF51445">
    <property type="entry name" value="(Trans)glycosidases"/>
    <property type="match status" value="1"/>
</dbReference>
<dbReference type="InterPro" id="IPR013529">
    <property type="entry name" value="Glyco_hydro_42_N"/>
</dbReference>
<keyword evidence="1" id="KW-0378">Hydrolase</keyword>
<dbReference type="Gene3D" id="3.20.20.80">
    <property type="entry name" value="Glycosidases"/>
    <property type="match status" value="1"/>
</dbReference>
<gene>
    <name evidence="4" type="ORF">EV196_103284</name>
</gene>
<proteinExistence type="predicted"/>
<dbReference type="GO" id="GO:0004565">
    <property type="term" value="F:beta-galactosidase activity"/>
    <property type="evidence" value="ECO:0007669"/>
    <property type="project" value="InterPro"/>
</dbReference>
<feature type="domain" description="Glycoside hydrolase family 42 N-terminal" evidence="3">
    <location>
        <begin position="296"/>
        <end position="501"/>
    </location>
</feature>
<accession>A0A4R1RKY4</accession>
<name>A0A4R1RKY4_9FLAO</name>
<dbReference type="EMBL" id="SLUP01000003">
    <property type="protein sequence ID" value="TCL66865.1"/>
    <property type="molecule type" value="Genomic_DNA"/>
</dbReference>
<evidence type="ECO:0000259" key="3">
    <source>
        <dbReference type="Pfam" id="PF02449"/>
    </source>
</evidence>
<reference evidence="4 5" key="1">
    <citation type="submission" date="2019-03" db="EMBL/GenBank/DDBJ databases">
        <title>Genomic Encyclopedia of Type Strains, Phase IV (KMG-IV): sequencing the most valuable type-strain genomes for metagenomic binning, comparative biology and taxonomic classification.</title>
        <authorList>
            <person name="Goeker M."/>
        </authorList>
    </citation>
    <scope>NUCLEOTIDE SEQUENCE [LARGE SCALE GENOMIC DNA]</scope>
    <source>
        <strain evidence="4 5">DSM 18792</strain>
    </source>
</reference>
<dbReference type="GO" id="GO:0005975">
    <property type="term" value="P:carbohydrate metabolic process"/>
    <property type="evidence" value="ECO:0007669"/>
    <property type="project" value="InterPro"/>
</dbReference>
<evidence type="ECO:0000313" key="5">
    <source>
        <dbReference type="Proteomes" id="UP000295455"/>
    </source>
</evidence>
<dbReference type="AlphaFoldDB" id="A0A4R1RKY4"/>
<protein>
    <submittedName>
        <fullName evidence="4">Beta-galactosidase</fullName>
    </submittedName>
</protein>
<organism evidence="4 5">
    <name type="scientific">Mariniflexile fucanivorans</name>
    <dbReference type="NCBI Taxonomy" id="264023"/>
    <lineage>
        <taxon>Bacteria</taxon>
        <taxon>Pseudomonadati</taxon>
        <taxon>Bacteroidota</taxon>
        <taxon>Flavobacteriia</taxon>
        <taxon>Flavobacteriales</taxon>
        <taxon>Flavobacteriaceae</taxon>
        <taxon>Mariniflexile</taxon>
    </lineage>
</organism>
<dbReference type="InterPro" id="IPR029062">
    <property type="entry name" value="Class_I_gatase-like"/>
</dbReference>
<dbReference type="Gene3D" id="3.40.50.880">
    <property type="match status" value="1"/>
</dbReference>
<dbReference type="Pfam" id="PF02449">
    <property type="entry name" value="Glyco_hydro_42"/>
    <property type="match status" value="1"/>
</dbReference>
<dbReference type="GO" id="GO:0009341">
    <property type="term" value="C:beta-galactosidase complex"/>
    <property type="evidence" value="ECO:0007669"/>
    <property type="project" value="InterPro"/>
</dbReference>
<keyword evidence="2" id="KW-0326">Glycosidase</keyword>
<comment type="caution">
    <text evidence="4">The sequence shown here is derived from an EMBL/GenBank/DDBJ whole genome shotgun (WGS) entry which is preliminary data.</text>
</comment>